<evidence type="ECO:0000259" key="2">
    <source>
        <dbReference type="Pfam" id="PF06985"/>
    </source>
</evidence>
<comment type="caution">
    <text evidence="3">The sequence shown here is derived from an EMBL/GenBank/DDBJ whole genome shotgun (WGS) entry which is preliminary data.</text>
</comment>
<dbReference type="InterPro" id="IPR010730">
    <property type="entry name" value="HET"/>
</dbReference>
<gene>
    <name evidence="3" type="ORF">BDW59DRAFT_163867</name>
</gene>
<evidence type="ECO:0000313" key="4">
    <source>
        <dbReference type="Proteomes" id="UP001610335"/>
    </source>
</evidence>
<name>A0ABR4I3E3_9EURO</name>
<accession>A0ABR4I3E3</accession>
<protein>
    <recommendedName>
        <fullName evidence="2">Heterokaryon incompatibility domain-containing protein</fullName>
    </recommendedName>
</protein>
<feature type="region of interest" description="Disordered" evidence="1">
    <location>
        <begin position="1"/>
        <end position="57"/>
    </location>
</feature>
<sequence length="837" mass="94303">MDSNKSHQGPLTGAREREHLAAESGSNAQDRKGHRVVANSKDDAESNLRSPSACSDCEWTIDSSSKPAPLSRVAASFIQPPSSPQHNEWHKLRSLLYLLRFGSTTSPHQDPAVVGALNRTQKSVLTLLEEWWTGRAHDTALPKIKRYHFVLALLSDSDKESFHLHLSALKALVFEADFPFLHDAARIRELFFDRKDHSHKRYIESLERIEEDMIESMDASYHRRLAKLYAYELLPSASSTDMDIRASASSIAAYERIGFHAWMHVSSGTDGSTPDPRSFLLSKNSKLKDWPRPIPMTLNPCHWLEDNESDGLPAYLWDIKLSCTVKTAEISRDEIRYAIVSHTWGRLREGYAMESVYGVPWRVPKITCYDVKKLPQMIMDAGFSESYIWLDLFCIPQEMSIDWQLRICKDELPRQLAIFRNASIAVIWLNDVSSWDKTQGVVAWLGLRCLSGEPEGSARYKGLCDLDEALDVARRSASYPCDLLIENIIVEEEVQETIPPAWFTSLWTLQEITIRPDMILLDKHWRPLAVGNKLLLTMDSLLSLVGENSGVEDTPKGVATLISVYKDRHIGSMGRDNRLNPFLLGAHRVSTSPRAPAIMSAVGATAWFRGRTLEQFQSPEEADQLVLGIYPLDFVKEFCDLSGAAFFSCWTNIATLVMHEDTGIEPAPGYPLRGTMLPFMPIPVDLLEGFIESPPDSVHKVDHPSVRSWRVQSNGGVILPTVAIIASNSMELQISCELQCVIRSNHPENTTSRDAFVFQLPIHDWIRGFCGQAHAICTMFSLKQMAGIILHRVKISDPFIKAGAFSCGWPFNLRDEDEETGIDPRFMTVCDVDWHVL</sequence>
<proteinExistence type="predicted"/>
<evidence type="ECO:0000313" key="3">
    <source>
        <dbReference type="EMBL" id="KAL2822277.1"/>
    </source>
</evidence>
<dbReference type="EMBL" id="JBFXLS010000059">
    <property type="protein sequence ID" value="KAL2822277.1"/>
    <property type="molecule type" value="Genomic_DNA"/>
</dbReference>
<keyword evidence="4" id="KW-1185">Reference proteome</keyword>
<feature type="domain" description="Heterokaryon incompatibility" evidence="2">
    <location>
        <begin position="337"/>
        <end position="511"/>
    </location>
</feature>
<reference evidence="3 4" key="1">
    <citation type="submission" date="2024-07" db="EMBL/GenBank/DDBJ databases">
        <title>Section-level genome sequencing and comparative genomics of Aspergillus sections Usti and Cavernicolus.</title>
        <authorList>
            <consortium name="Lawrence Berkeley National Laboratory"/>
            <person name="Nybo J.L."/>
            <person name="Vesth T.C."/>
            <person name="Theobald S."/>
            <person name="Frisvad J.C."/>
            <person name="Larsen T.O."/>
            <person name="Kjaerboelling I."/>
            <person name="Rothschild-Mancinelli K."/>
            <person name="Lyhne E.K."/>
            <person name="Kogle M.E."/>
            <person name="Barry K."/>
            <person name="Clum A."/>
            <person name="Na H."/>
            <person name="Ledsgaard L."/>
            <person name="Lin J."/>
            <person name="Lipzen A."/>
            <person name="Kuo A."/>
            <person name="Riley R."/>
            <person name="Mondo S."/>
            <person name="LaButti K."/>
            <person name="Haridas S."/>
            <person name="Pangalinan J."/>
            <person name="Salamov A.A."/>
            <person name="Simmons B.A."/>
            <person name="Magnuson J.K."/>
            <person name="Chen J."/>
            <person name="Drula E."/>
            <person name="Henrissat B."/>
            <person name="Wiebenga A."/>
            <person name="Lubbers R.J."/>
            <person name="Gomes A.C."/>
            <person name="Makela M.R."/>
            <person name="Stajich J."/>
            <person name="Grigoriev I.V."/>
            <person name="Mortensen U.H."/>
            <person name="De vries R.P."/>
            <person name="Baker S.E."/>
            <person name="Andersen M.R."/>
        </authorList>
    </citation>
    <scope>NUCLEOTIDE SEQUENCE [LARGE SCALE GENOMIC DNA]</scope>
    <source>
        <strain evidence="3 4">CBS 600.67</strain>
    </source>
</reference>
<dbReference type="Proteomes" id="UP001610335">
    <property type="component" value="Unassembled WGS sequence"/>
</dbReference>
<dbReference type="Pfam" id="PF06985">
    <property type="entry name" value="HET"/>
    <property type="match status" value="1"/>
</dbReference>
<evidence type="ECO:0000256" key="1">
    <source>
        <dbReference type="SAM" id="MobiDB-lite"/>
    </source>
</evidence>
<organism evidence="3 4">
    <name type="scientific">Aspergillus cavernicola</name>
    <dbReference type="NCBI Taxonomy" id="176166"/>
    <lineage>
        <taxon>Eukaryota</taxon>
        <taxon>Fungi</taxon>
        <taxon>Dikarya</taxon>
        <taxon>Ascomycota</taxon>
        <taxon>Pezizomycotina</taxon>
        <taxon>Eurotiomycetes</taxon>
        <taxon>Eurotiomycetidae</taxon>
        <taxon>Eurotiales</taxon>
        <taxon>Aspergillaceae</taxon>
        <taxon>Aspergillus</taxon>
        <taxon>Aspergillus subgen. Nidulantes</taxon>
    </lineage>
</organism>